<dbReference type="PANTHER" id="PTHR42794:SF1">
    <property type="entry name" value="HEMIN IMPORT ATP-BINDING PROTEIN HMUV"/>
    <property type="match status" value="1"/>
</dbReference>
<evidence type="ECO:0000256" key="2">
    <source>
        <dbReference type="ARBA" id="ARBA00022741"/>
    </source>
</evidence>
<comment type="function">
    <text evidence="5">Part of the ABC transporter complex HmuTUV involved in hemin import. Responsible for energy coupling to the transport system.</text>
</comment>
<evidence type="ECO:0000256" key="3">
    <source>
        <dbReference type="ARBA" id="ARBA00022840"/>
    </source>
</evidence>
<organism evidence="7 8">
    <name type="scientific">Xanthocytophaga flava</name>
    <dbReference type="NCBI Taxonomy" id="3048013"/>
    <lineage>
        <taxon>Bacteria</taxon>
        <taxon>Pseudomonadati</taxon>
        <taxon>Bacteroidota</taxon>
        <taxon>Cytophagia</taxon>
        <taxon>Cytophagales</taxon>
        <taxon>Rhodocytophagaceae</taxon>
        <taxon>Xanthocytophaga</taxon>
    </lineage>
</organism>
<dbReference type="NCBIfam" id="NF010068">
    <property type="entry name" value="PRK13548.1"/>
    <property type="match status" value="1"/>
</dbReference>
<dbReference type="RefSeq" id="WP_313982558.1">
    <property type="nucleotide sequence ID" value="NZ_JASJOS010000010.1"/>
</dbReference>
<dbReference type="Proteomes" id="UP001241110">
    <property type="component" value="Unassembled WGS sequence"/>
</dbReference>
<dbReference type="EMBL" id="JASJOS010000010">
    <property type="protein sequence ID" value="MDJ1483040.1"/>
    <property type="molecule type" value="Genomic_DNA"/>
</dbReference>
<keyword evidence="1" id="KW-0813">Transport</keyword>
<dbReference type="GO" id="GO:0016887">
    <property type="term" value="F:ATP hydrolysis activity"/>
    <property type="evidence" value="ECO:0007669"/>
    <property type="project" value="InterPro"/>
</dbReference>
<dbReference type="Gene3D" id="3.40.50.300">
    <property type="entry name" value="P-loop containing nucleotide triphosphate hydrolases"/>
    <property type="match status" value="1"/>
</dbReference>
<dbReference type="CDD" id="cd03214">
    <property type="entry name" value="ABC_Iron-Siderophores_B12_Hemin"/>
    <property type="match status" value="1"/>
</dbReference>
<dbReference type="InterPro" id="IPR003439">
    <property type="entry name" value="ABC_transporter-like_ATP-bd"/>
</dbReference>
<dbReference type="InterPro" id="IPR027417">
    <property type="entry name" value="P-loop_NTPase"/>
</dbReference>
<proteinExistence type="predicted"/>
<name>A0AAE3QTQ7_9BACT</name>
<keyword evidence="2" id="KW-0547">Nucleotide-binding</keyword>
<sequence>MINVEKVGYHIAGRPLLQNVSFVAETGQLLAIIGANGAGKSTLLKILSKELAPDSGKVEMRGENLKSIRSNQLARFRAVLAQNNALAFNFNVSELVMMGRYPHFDGSPSKQDHEIVEYALQQTDITHLRDRIFLTLSGGEQQRVLLAKVLAQLTDIEDIYGLPHPVPQPKYLLLDEPITGLDLYHQHNLLEIIRTLTLRNFCVIAILHDLNLTMQYADKVLILNSGKTIAFGKPVQVMTPATIFSAFHIPVDIIHPPEYTHPFIVHSRSFSEQPMLEEKWGRSNGQSQGFYL</sequence>
<dbReference type="PROSITE" id="PS50893">
    <property type="entry name" value="ABC_TRANSPORTER_2"/>
    <property type="match status" value="1"/>
</dbReference>
<dbReference type="SUPFAM" id="SSF52540">
    <property type="entry name" value="P-loop containing nucleoside triphosphate hydrolases"/>
    <property type="match status" value="1"/>
</dbReference>
<protein>
    <submittedName>
        <fullName evidence="7">Heme ABC transporter ATP-binding protein</fullName>
    </submittedName>
</protein>
<evidence type="ECO:0000313" key="8">
    <source>
        <dbReference type="Proteomes" id="UP001241110"/>
    </source>
</evidence>
<dbReference type="PROSITE" id="PS00211">
    <property type="entry name" value="ABC_TRANSPORTER_1"/>
    <property type="match status" value="1"/>
</dbReference>
<evidence type="ECO:0000256" key="1">
    <source>
        <dbReference type="ARBA" id="ARBA00022448"/>
    </source>
</evidence>
<dbReference type="Pfam" id="PF00005">
    <property type="entry name" value="ABC_tran"/>
    <property type="match status" value="1"/>
</dbReference>
<dbReference type="SMART" id="SM00382">
    <property type="entry name" value="AAA"/>
    <property type="match status" value="1"/>
</dbReference>
<evidence type="ECO:0000256" key="5">
    <source>
        <dbReference type="ARBA" id="ARBA00037066"/>
    </source>
</evidence>
<keyword evidence="4" id="KW-1278">Translocase</keyword>
<evidence type="ECO:0000313" key="7">
    <source>
        <dbReference type="EMBL" id="MDJ1483040.1"/>
    </source>
</evidence>
<gene>
    <name evidence="7" type="ORF">QNI16_21240</name>
</gene>
<evidence type="ECO:0000259" key="6">
    <source>
        <dbReference type="PROSITE" id="PS50893"/>
    </source>
</evidence>
<dbReference type="GO" id="GO:0005524">
    <property type="term" value="F:ATP binding"/>
    <property type="evidence" value="ECO:0007669"/>
    <property type="project" value="UniProtKB-KW"/>
</dbReference>
<accession>A0AAE3QTQ7</accession>
<evidence type="ECO:0000256" key="4">
    <source>
        <dbReference type="ARBA" id="ARBA00022967"/>
    </source>
</evidence>
<dbReference type="InterPro" id="IPR003593">
    <property type="entry name" value="AAA+_ATPase"/>
</dbReference>
<dbReference type="AlphaFoldDB" id="A0AAE3QTQ7"/>
<reference evidence="7" key="1">
    <citation type="submission" date="2023-05" db="EMBL/GenBank/DDBJ databases">
        <authorList>
            <person name="Zhang X."/>
        </authorList>
    </citation>
    <scope>NUCLEOTIDE SEQUENCE</scope>
    <source>
        <strain evidence="7">YF14B1</strain>
    </source>
</reference>
<dbReference type="InterPro" id="IPR017871">
    <property type="entry name" value="ABC_transporter-like_CS"/>
</dbReference>
<feature type="domain" description="ABC transporter" evidence="6">
    <location>
        <begin position="2"/>
        <end position="250"/>
    </location>
</feature>
<comment type="caution">
    <text evidence="7">The sequence shown here is derived from an EMBL/GenBank/DDBJ whole genome shotgun (WGS) entry which is preliminary data.</text>
</comment>
<keyword evidence="3 7" id="KW-0067">ATP-binding</keyword>
<dbReference type="PANTHER" id="PTHR42794">
    <property type="entry name" value="HEMIN IMPORT ATP-BINDING PROTEIN HMUV"/>
    <property type="match status" value="1"/>
</dbReference>